<gene>
    <name evidence="1" type="ORF">L195_g026729</name>
</gene>
<organism evidence="1 2">
    <name type="scientific">Trifolium pratense</name>
    <name type="common">Red clover</name>
    <dbReference type="NCBI Taxonomy" id="57577"/>
    <lineage>
        <taxon>Eukaryota</taxon>
        <taxon>Viridiplantae</taxon>
        <taxon>Streptophyta</taxon>
        <taxon>Embryophyta</taxon>
        <taxon>Tracheophyta</taxon>
        <taxon>Spermatophyta</taxon>
        <taxon>Magnoliopsida</taxon>
        <taxon>eudicotyledons</taxon>
        <taxon>Gunneridae</taxon>
        <taxon>Pentapetalae</taxon>
        <taxon>rosids</taxon>
        <taxon>fabids</taxon>
        <taxon>Fabales</taxon>
        <taxon>Fabaceae</taxon>
        <taxon>Papilionoideae</taxon>
        <taxon>50 kb inversion clade</taxon>
        <taxon>NPAAA clade</taxon>
        <taxon>Hologalegina</taxon>
        <taxon>IRL clade</taxon>
        <taxon>Trifolieae</taxon>
        <taxon>Trifolium</taxon>
    </lineage>
</organism>
<evidence type="ECO:0000313" key="2">
    <source>
        <dbReference type="Proteomes" id="UP000236291"/>
    </source>
</evidence>
<dbReference type="EMBL" id="ASHM01022585">
    <property type="protein sequence ID" value="PNY03402.1"/>
    <property type="molecule type" value="Genomic_DNA"/>
</dbReference>
<accession>A0A2K3NK28</accession>
<dbReference type="AlphaFoldDB" id="A0A2K3NK28"/>
<sequence length="86" mass="10068">MNRHKRRRTIYEAWRKETVSCQYTDKKHVRTGHVELACVVYVIRPCRSEARVTHVTMFLCTGCVAGQDEDEDGARGRVELGWKWNS</sequence>
<comment type="caution">
    <text evidence="1">The sequence shown here is derived from an EMBL/GenBank/DDBJ whole genome shotgun (WGS) entry which is preliminary data.</text>
</comment>
<reference evidence="1 2" key="2">
    <citation type="journal article" date="2017" name="Front. Plant Sci.">
        <title>Gene Classification and Mining of Molecular Markers Useful in Red Clover (Trifolium pratense) Breeding.</title>
        <authorList>
            <person name="Istvanek J."/>
            <person name="Dluhosova J."/>
            <person name="Dluhos P."/>
            <person name="Patkova L."/>
            <person name="Nedelnik J."/>
            <person name="Repkova J."/>
        </authorList>
    </citation>
    <scope>NUCLEOTIDE SEQUENCE [LARGE SCALE GENOMIC DNA]</scope>
    <source>
        <strain evidence="2">cv. Tatra</strain>
        <tissue evidence="1">Young leaves</tissue>
    </source>
</reference>
<reference evidence="1 2" key="1">
    <citation type="journal article" date="2014" name="Am. J. Bot.">
        <title>Genome assembly and annotation for red clover (Trifolium pratense; Fabaceae).</title>
        <authorList>
            <person name="Istvanek J."/>
            <person name="Jaros M."/>
            <person name="Krenek A."/>
            <person name="Repkova J."/>
        </authorList>
    </citation>
    <scope>NUCLEOTIDE SEQUENCE [LARGE SCALE GENOMIC DNA]</scope>
    <source>
        <strain evidence="2">cv. Tatra</strain>
        <tissue evidence="1">Young leaves</tissue>
    </source>
</reference>
<evidence type="ECO:0000313" key="1">
    <source>
        <dbReference type="EMBL" id="PNY03402.1"/>
    </source>
</evidence>
<dbReference type="Proteomes" id="UP000236291">
    <property type="component" value="Unassembled WGS sequence"/>
</dbReference>
<name>A0A2K3NK28_TRIPR</name>
<proteinExistence type="predicted"/>
<protein>
    <submittedName>
        <fullName evidence="1">Uncharacterized protein</fullName>
    </submittedName>
</protein>